<dbReference type="PIRSF" id="PIRSF006268">
    <property type="entry name" value="ApbE"/>
    <property type="match status" value="1"/>
</dbReference>
<dbReference type="PANTHER" id="PTHR30040:SF2">
    <property type="entry name" value="FAD:PROTEIN FMN TRANSFERASE"/>
    <property type="match status" value="1"/>
</dbReference>
<evidence type="ECO:0000256" key="12">
    <source>
        <dbReference type="ARBA" id="ARBA00022842"/>
    </source>
</evidence>
<sequence length="350" mass="37960">MSFPFYFRTLVLFIVLAVGAACASPPTGPSMYELRGSAMGTSFVVKIVNNENKSESQVALQELVQTELALVDGLMSHYRPDSELSRFNRHAQTTPFVVSDETFAVLAEAARISDWTKGAFDITVGPLVEAWGFGVAPGDEPPSDALIEELRERLGFAKLRLDPEARTVQKNATRLEGDLSAIAKGYAVDRVAEALESAGFSRYMVEVGGEVRTSGYNQAGAPWQIAIERPDTGVRLLQTTVPLTNASMATSGDYRNFYEWKGERFSHTIDPRTGRPVNHTLASVTVVSRMCMTADALATALLVLGPEDGYRFAVANDVASLMAVRQPDGSGFEYRSTPAFERVLSGGGVE</sequence>
<dbReference type="PANTHER" id="PTHR30040">
    <property type="entry name" value="THIAMINE BIOSYNTHESIS LIPOPROTEIN APBE"/>
    <property type="match status" value="1"/>
</dbReference>
<name>A0A381W1U2_9ZZZZ</name>
<keyword evidence="13" id="KW-0472">Membrane</keyword>
<evidence type="ECO:0000256" key="6">
    <source>
        <dbReference type="ARBA" id="ARBA00022519"/>
    </source>
</evidence>
<keyword evidence="7" id="KW-0285">Flavoprotein</keyword>
<evidence type="ECO:0000313" key="18">
    <source>
        <dbReference type="EMBL" id="SVA46331.1"/>
    </source>
</evidence>
<organism evidence="18">
    <name type="scientific">marine metagenome</name>
    <dbReference type="NCBI Taxonomy" id="408172"/>
    <lineage>
        <taxon>unclassified sequences</taxon>
        <taxon>metagenomes</taxon>
        <taxon>ecological metagenomes</taxon>
    </lineage>
</organism>
<proteinExistence type="predicted"/>
<keyword evidence="12" id="KW-0460">Magnesium</keyword>
<keyword evidence="14" id="KW-0564">Palmitate</keyword>
<evidence type="ECO:0000256" key="1">
    <source>
        <dbReference type="ARBA" id="ARBA00001946"/>
    </source>
</evidence>
<dbReference type="Pfam" id="PF02424">
    <property type="entry name" value="ApbE"/>
    <property type="match status" value="1"/>
</dbReference>
<evidence type="ECO:0000256" key="2">
    <source>
        <dbReference type="ARBA" id="ARBA00004533"/>
    </source>
</evidence>
<comment type="subcellular location">
    <subcellularLocation>
        <location evidence="2">Cell inner membrane</location>
    </subcellularLocation>
</comment>
<dbReference type="EMBL" id="UINC01010416">
    <property type="protein sequence ID" value="SVA46331.1"/>
    <property type="molecule type" value="Genomic_DNA"/>
</dbReference>
<evidence type="ECO:0000256" key="8">
    <source>
        <dbReference type="ARBA" id="ARBA00022679"/>
    </source>
</evidence>
<evidence type="ECO:0000256" key="3">
    <source>
        <dbReference type="ARBA" id="ARBA00011955"/>
    </source>
</evidence>
<keyword evidence="15" id="KW-0449">Lipoprotein</keyword>
<accession>A0A381W1U2</accession>
<evidence type="ECO:0000256" key="15">
    <source>
        <dbReference type="ARBA" id="ARBA00023288"/>
    </source>
</evidence>
<dbReference type="SUPFAM" id="SSF143631">
    <property type="entry name" value="ApbE-like"/>
    <property type="match status" value="1"/>
</dbReference>
<evidence type="ECO:0000256" key="11">
    <source>
        <dbReference type="ARBA" id="ARBA00022827"/>
    </source>
</evidence>
<dbReference type="AlphaFoldDB" id="A0A381W1U2"/>
<dbReference type="Gene3D" id="3.10.520.10">
    <property type="entry name" value="ApbE-like domains"/>
    <property type="match status" value="1"/>
</dbReference>
<dbReference type="InterPro" id="IPR003374">
    <property type="entry name" value="ApbE-like_sf"/>
</dbReference>
<protein>
    <recommendedName>
        <fullName evidence="4">FAD:protein FMN transferase</fullName>
        <ecNumber evidence="3">2.7.1.180</ecNumber>
    </recommendedName>
    <alternativeName>
        <fullName evidence="16">Flavin transferase</fullName>
    </alternativeName>
</protein>
<reference evidence="18" key="1">
    <citation type="submission" date="2018-05" db="EMBL/GenBank/DDBJ databases">
        <authorList>
            <person name="Lanie J.A."/>
            <person name="Ng W.-L."/>
            <person name="Kazmierczak K.M."/>
            <person name="Andrzejewski T.M."/>
            <person name="Davidsen T.M."/>
            <person name="Wayne K.J."/>
            <person name="Tettelin H."/>
            <person name="Glass J.I."/>
            <person name="Rusch D."/>
            <person name="Podicherti R."/>
            <person name="Tsui H.-C.T."/>
            <person name="Winkler M.E."/>
        </authorList>
    </citation>
    <scope>NUCLEOTIDE SEQUENCE</scope>
</reference>
<keyword evidence="10" id="KW-0732">Signal</keyword>
<gene>
    <name evidence="18" type="ORF">METZ01_LOCUS99185</name>
</gene>
<keyword evidence="9" id="KW-0479">Metal-binding</keyword>
<keyword evidence="5" id="KW-1003">Cell membrane</keyword>
<dbReference type="GO" id="GO:0046872">
    <property type="term" value="F:metal ion binding"/>
    <property type="evidence" value="ECO:0007669"/>
    <property type="project" value="UniProtKB-KW"/>
</dbReference>
<evidence type="ECO:0000256" key="9">
    <source>
        <dbReference type="ARBA" id="ARBA00022723"/>
    </source>
</evidence>
<comment type="cofactor">
    <cofactor evidence="1">
        <name>Mg(2+)</name>
        <dbReference type="ChEBI" id="CHEBI:18420"/>
    </cofactor>
</comment>
<dbReference type="GO" id="GO:0005886">
    <property type="term" value="C:plasma membrane"/>
    <property type="evidence" value="ECO:0007669"/>
    <property type="project" value="UniProtKB-SubCell"/>
</dbReference>
<evidence type="ECO:0000256" key="13">
    <source>
        <dbReference type="ARBA" id="ARBA00023136"/>
    </source>
</evidence>
<evidence type="ECO:0000256" key="14">
    <source>
        <dbReference type="ARBA" id="ARBA00023139"/>
    </source>
</evidence>
<dbReference type="InterPro" id="IPR024932">
    <property type="entry name" value="ApbE"/>
</dbReference>
<evidence type="ECO:0000256" key="10">
    <source>
        <dbReference type="ARBA" id="ARBA00022729"/>
    </source>
</evidence>
<dbReference type="GO" id="GO:0016740">
    <property type="term" value="F:transferase activity"/>
    <property type="evidence" value="ECO:0007669"/>
    <property type="project" value="UniProtKB-KW"/>
</dbReference>
<evidence type="ECO:0000256" key="16">
    <source>
        <dbReference type="ARBA" id="ARBA00031306"/>
    </source>
</evidence>
<dbReference type="FunFam" id="3.10.520.10:FF:000001">
    <property type="entry name" value="FAD:protein FMN transferase"/>
    <property type="match status" value="1"/>
</dbReference>
<dbReference type="EC" id="2.7.1.180" evidence="3"/>
<evidence type="ECO:0000256" key="5">
    <source>
        <dbReference type="ARBA" id="ARBA00022475"/>
    </source>
</evidence>
<evidence type="ECO:0000256" key="7">
    <source>
        <dbReference type="ARBA" id="ARBA00022630"/>
    </source>
</evidence>
<evidence type="ECO:0000256" key="4">
    <source>
        <dbReference type="ARBA" id="ARBA00016337"/>
    </source>
</evidence>
<evidence type="ECO:0000256" key="17">
    <source>
        <dbReference type="ARBA" id="ARBA00048540"/>
    </source>
</evidence>
<keyword evidence="8" id="KW-0808">Transferase</keyword>
<comment type="catalytic activity">
    <reaction evidence="17">
        <text>L-threonyl-[protein] + FAD = FMN-L-threonyl-[protein] + AMP + H(+)</text>
        <dbReference type="Rhea" id="RHEA:36847"/>
        <dbReference type="Rhea" id="RHEA-COMP:11060"/>
        <dbReference type="Rhea" id="RHEA-COMP:11061"/>
        <dbReference type="ChEBI" id="CHEBI:15378"/>
        <dbReference type="ChEBI" id="CHEBI:30013"/>
        <dbReference type="ChEBI" id="CHEBI:57692"/>
        <dbReference type="ChEBI" id="CHEBI:74257"/>
        <dbReference type="ChEBI" id="CHEBI:456215"/>
        <dbReference type="EC" id="2.7.1.180"/>
    </reaction>
</comment>
<keyword evidence="11" id="KW-0274">FAD</keyword>
<keyword evidence="6" id="KW-0997">Cell inner membrane</keyword>